<dbReference type="GO" id="GO:0005840">
    <property type="term" value="C:ribosome"/>
    <property type="evidence" value="ECO:0007669"/>
    <property type="project" value="UniProtKB-KW"/>
</dbReference>
<comment type="function">
    <text evidence="6">Binds directly to 16S ribosomal RNA.</text>
</comment>
<dbReference type="GO" id="GO:1990904">
    <property type="term" value="C:ribonucleoprotein complex"/>
    <property type="evidence" value="ECO:0007669"/>
    <property type="project" value="UniProtKB-KW"/>
</dbReference>
<evidence type="ECO:0000313" key="9">
    <source>
        <dbReference type="Proteomes" id="UP000228900"/>
    </source>
</evidence>
<dbReference type="InterPro" id="IPR036510">
    <property type="entry name" value="Ribosomal_bS20_sf"/>
</dbReference>
<evidence type="ECO:0000313" key="8">
    <source>
        <dbReference type="EMBL" id="PIT95100.1"/>
    </source>
</evidence>
<dbReference type="Pfam" id="PF01649">
    <property type="entry name" value="Ribosomal_S20p"/>
    <property type="match status" value="1"/>
</dbReference>
<dbReference type="AlphaFoldDB" id="A0A2M6WQP4"/>
<keyword evidence="3 6" id="KW-0689">Ribosomal protein</keyword>
<comment type="similarity">
    <text evidence="6">Belongs to the bacterial ribosomal protein bS20 family.</text>
</comment>
<dbReference type="Gene3D" id="1.20.58.110">
    <property type="entry name" value="Ribosomal protein S20"/>
    <property type="match status" value="1"/>
</dbReference>
<sequence length="90" mass="10204">MPNKQSAKKELRKTIKRKKANNSIKANTKKLIKDTIKNLESKEVVAKDKVTAAINNTIQSIDKMMRKGIIKKNTASRQKSKLQKKANKAK</sequence>
<keyword evidence="1 6" id="KW-0699">rRNA-binding</keyword>
<keyword evidence="2 6" id="KW-0694">RNA-binding</keyword>
<dbReference type="HAMAP" id="MF_00500">
    <property type="entry name" value="Ribosomal_bS20"/>
    <property type="match status" value="1"/>
</dbReference>
<dbReference type="GO" id="GO:0006412">
    <property type="term" value="P:translation"/>
    <property type="evidence" value="ECO:0007669"/>
    <property type="project" value="UniProtKB-UniRule"/>
</dbReference>
<evidence type="ECO:0000256" key="2">
    <source>
        <dbReference type="ARBA" id="ARBA00022884"/>
    </source>
</evidence>
<dbReference type="GO" id="GO:0003735">
    <property type="term" value="F:structural constituent of ribosome"/>
    <property type="evidence" value="ECO:0007669"/>
    <property type="project" value="InterPro"/>
</dbReference>
<evidence type="ECO:0000256" key="5">
    <source>
        <dbReference type="ARBA" id="ARBA00035136"/>
    </source>
</evidence>
<evidence type="ECO:0000256" key="1">
    <source>
        <dbReference type="ARBA" id="ARBA00022730"/>
    </source>
</evidence>
<dbReference type="Proteomes" id="UP000228900">
    <property type="component" value="Unassembled WGS sequence"/>
</dbReference>
<name>A0A2M6WQP4_9BACT</name>
<keyword evidence="4 6" id="KW-0687">Ribonucleoprotein</keyword>
<evidence type="ECO:0000256" key="6">
    <source>
        <dbReference type="HAMAP-Rule" id="MF_00500"/>
    </source>
</evidence>
<dbReference type="NCBIfam" id="TIGR00029">
    <property type="entry name" value="S20"/>
    <property type="match status" value="1"/>
</dbReference>
<comment type="caution">
    <text evidence="8">The sequence shown here is derived from an EMBL/GenBank/DDBJ whole genome shotgun (WGS) entry which is preliminary data.</text>
</comment>
<proteinExistence type="inferred from homology"/>
<dbReference type="InterPro" id="IPR002583">
    <property type="entry name" value="Ribosomal_bS20"/>
</dbReference>
<dbReference type="SUPFAM" id="SSF46992">
    <property type="entry name" value="Ribosomal protein S20"/>
    <property type="match status" value="1"/>
</dbReference>
<evidence type="ECO:0000256" key="4">
    <source>
        <dbReference type="ARBA" id="ARBA00023274"/>
    </source>
</evidence>
<dbReference type="GO" id="GO:0019843">
    <property type="term" value="F:rRNA binding"/>
    <property type="evidence" value="ECO:0007669"/>
    <property type="project" value="UniProtKB-UniRule"/>
</dbReference>
<protein>
    <recommendedName>
        <fullName evidence="5 6">Small ribosomal subunit protein bS20</fullName>
    </recommendedName>
</protein>
<dbReference type="EMBL" id="PFAQ01000018">
    <property type="protein sequence ID" value="PIT95100.1"/>
    <property type="molecule type" value="Genomic_DNA"/>
</dbReference>
<feature type="region of interest" description="Disordered" evidence="7">
    <location>
        <begin position="1"/>
        <end position="22"/>
    </location>
</feature>
<reference evidence="9" key="1">
    <citation type="submission" date="2017-09" db="EMBL/GenBank/DDBJ databases">
        <title>Depth-based differentiation of microbial function through sediment-hosted aquifers and enrichment of novel symbionts in the deep terrestrial subsurface.</title>
        <authorList>
            <person name="Probst A.J."/>
            <person name="Ladd B."/>
            <person name="Jarett J.K."/>
            <person name="Geller-Mcgrath D.E."/>
            <person name="Sieber C.M.K."/>
            <person name="Emerson J.B."/>
            <person name="Anantharaman K."/>
            <person name="Thomas B.C."/>
            <person name="Malmstrom R."/>
            <person name="Stieglmeier M."/>
            <person name="Klingl A."/>
            <person name="Woyke T."/>
            <person name="Ryan C.M."/>
            <person name="Banfield J.F."/>
        </authorList>
    </citation>
    <scope>NUCLEOTIDE SEQUENCE [LARGE SCALE GENOMIC DNA]</scope>
</reference>
<evidence type="ECO:0000256" key="7">
    <source>
        <dbReference type="SAM" id="MobiDB-lite"/>
    </source>
</evidence>
<gene>
    <name evidence="6 8" type="primary">rpsT</name>
    <name evidence="8" type="ORF">COT98_01095</name>
</gene>
<evidence type="ECO:0000256" key="3">
    <source>
        <dbReference type="ARBA" id="ARBA00022980"/>
    </source>
</evidence>
<accession>A0A2M6WQP4</accession>
<organism evidence="8 9">
    <name type="scientific">Candidatus Falkowbacteria bacterium CG10_big_fil_rev_8_21_14_0_10_39_9</name>
    <dbReference type="NCBI Taxonomy" id="1974566"/>
    <lineage>
        <taxon>Bacteria</taxon>
        <taxon>Candidatus Falkowiibacteriota</taxon>
    </lineage>
</organism>